<sequence>MQGVKLMNKYYTSTRNSSVQISAKQAIKKGFADDKGLFVYPDLEKLQVNFEKLIKLNYQDIARAVLTVLLPDFSADEIDESINTAYKSSFDTSKITPVVNVDNFHVLELFHGPTSAFKDVGLQLLPQLMKHVLTDNNKVMILTATSGDTGKAALEGFKDLANMGIIVFYPDGGVSKVQKLQMITTGGNNTKVAAIEGNFDDAQTNVKRIFNNEALKESLGDEVSLSSANSINIGRLIPQVVYYFDSYKQLVNDGSIKVGDKVNFTVPTGNFGDVLAGYYAKMLGLPVNKFVVACNENNVLANFFNHGVYDRNRPFFQTVAPSMDIQISSNFERLLYYKSGENTEYVKQLMDDLEDSGKYEVSKEVLANIQEDFYCGYSTDEDIESSIAEVYEKNGYLMDPHTAAGYKVMRDYQKIDPDTPMILLSTASPYKFVNAVANAVLPETSDDVQKVMKDLHEATHAPIPDNLQKVWDLPVRHESVIQKDQMTDYVKQKVEEVFYDKDQSSSN</sequence>
<name>A0A8E1RMK4_LENKE</name>
<dbReference type="GO" id="GO:0009088">
    <property type="term" value="P:threonine biosynthetic process"/>
    <property type="evidence" value="ECO:0007669"/>
    <property type="project" value="UniProtKB-UniRule"/>
</dbReference>
<gene>
    <name evidence="12" type="ORF">FC95_GL000139</name>
</gene>
<keyword evidence="5" id="KW-0028">Amino-acid biosynthesis</keyword>
<reference evidence="12 13" key="1">
    <citation type="journal article" date="2015" name="Genome Announc.">
        <title>Expanding the biotechnology potential of lactobacilli through comparative genomics of 213 strains and associated genera.</title>
        <authorList>
            <person name="Sun Z."/>
            <person name="Harris H.M."/>
            <person name="McCann A."/>
            <person name="Guo C."/>
            <person name="Argimon S."/>
            <person name="Zhang W."/>
            <person name="Yang X."/>
            <person name="Jeffery I.B."/>
            <person name="Cooney J.C."/>
            <person name="Kagawa T.F."/>
            <person name="Liu W."/>
            <person name="Song Y."/>
            <person name="Salvetti E."/>
            <person name="Wrobel A."/>
            <person name="Rasinkangas P."/>
            <person name="Parkhill J."/>
            <person name="Rea M.C."/>
            <person name="O'Sullivan O."/>
            <person name="Ritari J."/>
            <person name="Douillard F.P."/>
            <person name="Paul Ross R."/>
            <person name="Yang R."/>
            <person name="Briner A.E."/>
            <person name="Felis G.E."/>
            <person name="de Vos W.M."/>
            <person name="Barrangou R."/>
            <person name="Klaenhammer T.R."/>
            <person name="Caufield P.W."/>
            <person name="Cui Y."/>
            <person name="Zhang H."/>
            <person name="O'Toole P.W."/>
        </authorList>
    </citation>
    <scope>NUCLEOTIDE SEQUENCE [LARGE SCALE GENOMIC DNA]</scope>
    <source>
        <strain evidence="12 13">DSM 20587</strain>
    </source>
</reference>
<comment type="catalytic activity">
    <reaction evidence="8">
        <text>O-phospho-L-homoserine + H2O = L-threonine + phosphate</text>
        <dbReference type="Rhea" id="RHEA:10840"/>
        <dbReference type="ChEBI" id="CHEBI:15377"/>
        <dbReference type="ChEBI" id="CHEBI:43474"/>
        <dbReference type="ChEBI" id="CHEBI:57590"/>
        <dbReference type="ChEBI" id="CHEBI:57926"/>
        <dbReference type="EC" id="4.2.3.1"/>
    </reaction>
</comment>
<evidence type="ECO:0000256" key="7">
    <source>
        <dbReference type="ARBA" id="ARBA00029440"/>
    </source>
</evidence>
<dbReference type="CDD" id="cd01560">
    <property type="entry name" value="Thr-synth_2"/>
    <property type="match status" value="1"/>
</dbReference>
<feature type="domain" description="Threonine synthase N-terminal" evidence="11">
    <location>
        <begin position="11"/>
        <end position="86"/>
    </location>
</feature>
<dbReference type="Gene3D" id="3.90.1380.10">
    <property type="entry name" value="Threonine synthase, N-terminal domain"/>
    <property type="match status" value="1"/>
</dbReference>
<evidence type="ECO:0000259" key="11">
    <source>
        <dbReference type="Pfam" id="PF14821"/>
    </source>
</evidence>
<dbReference type="EC" id="4.2.3.1" evidence="9"/>
<evidence type="ECO:0000256" key="10">
    <source>
        <dbReference type="PIRSR" id="PIRSR604450-51"/>
    </source>
</evidence>
<dbReference type="GO" id="GO:0005737">
    <property type="term" value="C:cytoplasm"/>
    <property type="evidence" value="ECO:0007669"/>
    <property type="project" value="TreeGrafter"/>
</dbReference>
<evidence type="ECO:0000256" key="5">
    <source>
        <dbReference type="ARBA" id="ARBA00022605"/>
    </source>
</evidence>
<dbReference type="GO" id="GO:0030170">
    <property type="term" value="F:pyridoxal phosphate binding"/>
    <property type="evidence" value="ECO:0007669"/>
    <property type="project" value="InterPro"/>
</dbReference>
<evidence type="ECO:0000256" key="6">
    <source>
        <dbReference type="ARBA" id="ARBA00022898"/>
    </source>
</evidence>
<evidence type="ECO:0000313" key="13">
    <source>
        <dbReference type="Proteomes" id="UP000051164"/>
    </source>
</evidence>
<evidence type="ECO:0000256" key="2">
    <source>
        <dbReference type="ARBA" id="ARBA00003648"/>
    </source>
</evidence>
<comment type="pathway">
    <text evidence="7">Amino-acid biosynthesis.</text>
</comment>
<keyword evidence="6 10" id="KW-0663">Pyridoxal phosphate</keyword>
<dbReference type="GO" id="GO:0004795">
    <property type="term" value="F:threonine synthase activity"/>
    <property type="evidence" value="ECO:0007669"/>
    <property type="project" value="UniProtKB-UniRule"/>
</dbReference>
<dbReference type="PANTHER" id="PTHR43515:SF1">
    <property type="entry name" value="THREONINE SYNTHASE-LIKE 1"/>
    <property type="match status" value="1"/>
</dbReference>
<protein>
    <recommendedName>
        <fullName evidence="4 9">Threonine synthase</fullName>
        <ecNumber evidence="9">4.2.3.1</ecNumber>
    </recommendedName>
</protein>
<dbReference type="InterPro" id="IPR029144">
    <property type="entry name" value="Thr_synth_N"/>
</dbReference>
<evidence type="ECO:0000256" key="9">
    <source>
        <dbReference type="NCBIfam" id="TIGR00260"/>
    </source>
</evidence>
<comment type="similarity">
    <text evidence="3">Belongs to the threonine synthase family.</text>
</comment>
<dbReference type="InterPro" id="IPR036052">
    <property type="entry name" value="TrpB-like_PALP_sf"/>
</dbReference>
<evidence type="ECO:0000256" key="1">
    <source>
        <dbReference type="ARBA" id="ARBA00001933"/>
    </source>
</evidence>
<dbReference type="InterPro" id="IPR004450">
    <property type="entry name" value="Thr_synthase-like"/>
</dbReference>
<comment type="function">
    <text evidence="2">Catalyzes the gamma-elimination of phosphate from L-phosphohomoserine and the beta-addition of water to produce L-threonine.</text>
</comment>
<dbReference type="Pfam" id="PF24857">
    <property type="entry name" value="THR4_C"/>
    <property type="match status" value="1"/>
</dbReference>
<comment type="caution">
    <text evidence="12">The sequence shown here is derived from an EMBL/GenBank/DDBJ whole genome shotgun (WGS) entry which is preliminary data.</text>
</comment>
<dbReference type="AlphaFoldDB" id="A0A8E1RMK4"/>
<comment type="cofactor">
    <cofactor evidence="1 10">
        <name>pyridoxal 5'-phosphate</name>
        <dbReference type="ChEBI" id="CHEBI:597326"/>
    </cofactor>
</comment>
<evidence type="ECO:0000256" key="3">
    <source>
        <dbReference type="ARBA" id="ARBA00005517"/>
    </source>
</evidence>
<evidence type="ECO:0000313" key="12">
    <source>
        <dbReference type="EMBL" id="KRM53945.1"/>
    </source>
</evidence>
<dbReference type="UniPathway" id="UPA00050">
    <property type="reaction ID" value="UER00065"/>
</dbReference>
<organism evidence="12 13">
    <name type="scientific">Lentilactobacillus kefiri DSM 20587 = JCM 5818</name>
    <dbReference type="NCBI Taxonomy" id="1423764"/>
    <lineage>
        <taxon>Bacteria</taxon>
        <taxon>Bacillati</taxon>
        <taxon>Bacillota</taxon>
        <taxon>Bacilli</taxon>
        <taxon>Lactobacillales</taxon>
        <taxon>Lactobacillaceae</taxon>
        <taxon>Lentilactobacillus</taxon>
    </lineage>
</organism>
<dbReference type="Proteomes" id="UP000051164">
    <property type="component" value="Unassembled WGS sequence"/>
</dbReference>
<dbReference type="Gene3D" id="3.40.50.1100">
    <property type="match status" value="2"/>
</dbReference>
<evidence type="ECO:0000256" key="4">
    <source>
        <dbReference type="ARBA" id="ARBA00018679"/>
    </source>
</evidence>
<accession>A0A8E1RMK4</accession>
<dbReference type="NCBIfam" id="TIGR00260">
    <property type="entry name" value="thrC"/>
    <property type="match status" value="1"/>
</dbReference>
<proteinExistence type="inferred from homology"/>
<dbReference type="PROSITE" id="PS00165">
    <property type="entry name" value="DEHYDRATASE_SER_THR"/>
    <property type="match status" value="1"/>
</dbReference>
<dbReference type="SUPFAM" id="SSF53686">
    <property type="entry name" value="Tryptophan synthase beta subunit-like PLP-dependent enzymes"/>
    <property type="match status" value="1"/>
</dbReference>
<dbReference type="InterPro" id="IPR037158">
    <property type="entry name" value="Thr_synth_N_sf"/>
</dbReference>
<dbReference type="Pfam" id="PF14821">
    <property type="entry name" value="Thr_synth_N"/>
    <property type="match status" value="1"/>
</dbReference>
<evidence type="ECO:0000256" key="8">
    <source>
        <dbReference type="ARBA" id="ARBA00049144"/>
    </source>
</evidence>
<dbReference type="PANTHER" id="PTHR43515">
    <property type="entry name" value="THREONINE SYNTHASE-LIKE 1"/>
    <property type="match status" value="1"/>
</dbReference>
<dbReference type="EMBL" id="AYYV01000007">
    <property type="protein sequence ID" value="KRM53945.1"/>
    <property type="molecule type" value="Genomic_DNA"/>
</dbReference>
<feature type="modified residue" description="N6-(pyridoxal phosphate)lysine" evidence="10">
    <location>
        <position position="118"/>
    </location>
</feature>
<dbReference type="InterPro" id="IPR000634">
    <property type="entry name" value="Ser/Thr_deHydtase_PyrdxlP-BS"/>
</dbReference>